<sequence length="236" mass="26994">MIFFCISMMLIISTFGHHCDDILCANVFDEVCGMAVLHDGTEIIKKYQNICFMKKQECELQSFMEIYQVADELCNIKKRGNQGYQLGESRRAYDSSIVGTFQVCNHTCPTYCTDIYDPACAQIWRKDKLSYTCRIMINHCHIDMYSCVSGLNVTILALTKCYKNPTLLHFMQNIAALKSMQILDRSEEKHEARSGRRTNSPQPDEDIKINLKKHLEEVFAAREHGMTSSVGGFVTN</sequence>
<dbReference type="Gene3D" id="3.30.60.30">
    <property type="match status" value="2"/>
</dbReference>
<feature type="signal peptide" evidence="2">
    <location>
        <begin position="1"/>
        <end position="16"/>
    </location>
</feature>
<feature type="region of interest" description="Disordered" evidence="1">
    <location>
        <begin position="186"/>
        <end position="206"/>
    </location>
</feature>
<dbReference type="AlphaFoldDB" id="A0A2A4K816"/>
<dbReference type="EMBL" id="NWSH01000058">
    <property type="protein sequence ID" value="PCG80088.1"/>
    <property type="molecule type" value="Genomic_DNA"/>
</dbReference>
<evidence type="ECO:0000256" key="1">
    <source>
        <dbReference type="SAM" id="MobiDB-lite"/>
    </source>
</evidence>
<name>A0A2A4K816_HELVI</name>
<comment type="caution">
    <text evidence="3">The sequence shown here is derived from an EMBL/GenBank/DDBJ whole genome shotgun (WGS) entry which is preliminary data.</text>
</comment>
<feature type="chain" id="PRO_5012652763" description="Kazal-like domain-containing protein" evidence="2">
    <location>
        <begin position="17"/>
        <end position="236"/>
    </location>
</feature>
<accession>A0A2A4K816</accession>
<organism evidence="3">
    <name type="scientific">Heliothis virescens</name>
    <name type="common">Tobacco budworm moth</name>
    <dbReference type="NCBI Taxonomy" id="7102"/>
    <lineage>
        <taxon>Eukaryota</taxon>
        <taxon>Metazoa</taxon>
        <taxon>Ecdysozoa</taxon>
        <taxon>Arthropoda</taxon>
        <taxon>Hexapoda</taxon>
        <taxon>Insecta</taxon>
        <taxon>Pterygota</taxon>
        <taxon>Neoptera</taxon>
        <taxon>Endopterygota</taxon>
        <taxon>Lepidoptera</taxon>
        <taxon>Glossata</taxon>
        <taxon>Ditrysia</taxon>
        <taxon>Noctuoidea</taxon>
        <taxon>Noctuidae</taxon>
        <taxon>Heliothinae</taxon>
        <taxon>Heliothis</taxon>
    </lineage>
</organism>
<keyword evidence="2" id="KW-0732">Signal</keyword>
<evidence type="ECO:0000256" key="2">
    <source>
        <dbReference type="SAM" id="SignalP"/>
    </source>
</evidence>
<protein>
    <recommendedName>
        <fullName evidence="4">Kazal-like domain-containing protein</fullName>
    </recommendedName>
</protein>
<evidence type="ECO:0000313" key="3">
    <source>
        <dbReference type="EMBL" id="PCG80088.1"/>
    </source>
</evidence>
<reference evidence="3" key="1">
    <citation type="submission" date="2017-09" db="EMBL/GenBank/DDBJ databases">
        <title>Contemporary evolution of a Lepidopteran species, Heliothis virescens, in response to modern agricultural practices.</title>
        <authorList>
            <person name="Fritz M.L."/>
            <person name="Deyonke A.M."/>
            <person name="Papanicolaou A."/>
            <person name="Micinski S."/>
            <person name="Westbrook J."/>
            <person name="Gould F."/>
        </authorList>
    </citation>
    <scope>NUCLEOTIDE SEQUENCE [LARGE SCALE GENOMIC DNA]</scope>
    <source>
        <strain evidence="3">HvINT-</strain>
        <tissue evidence="3">Whole body</tissue>
    </source>
</reference>
<proteinExistence type="predicted"/>
<evidence type="ECO:0008006" key="4">
    <source>
        <dbReference type="Google" id="ProtNLM"/>
    </source>
</evidence>
<gene>
    <name evidence="3" type="ORF">B5V51_11368</name>
</gene>